<dbReference type="Gene3D" id="3.30.1830.10">
    <property type="entry name" value="YehR-like"/>
    <property type="match status" value="1"/>
</dbReference>
<proteinExistence type="predicted"/>
<dbReference type="InterPro" id="IPR036699">
    <property type="entry name" value="YehR-like_sf"/>
</dbReference>
<gene>
    <name evidence="2" type="ORF">WMO29_09820</name>
</gene>
<evidence type="ECO:0000313" key="2">
    <source>
        <dbReference type="EMBL" id="MEQ2472778.1"/>
    </source>
</evidence>
<feature type="chain" id="PRO_5045963992" evidence="1">
    <location>
        <begin position="19"/>
        <end position="152"/>
    </location>
</feature>
<feature type="signal peptide" evidence="1">
    <location>
        <begin position="1"/>
        <end position="18"/>
    </location>
</feature>
<dbReference type="EMBL" id="JBBMFE010000008">
    <property type="protein sequence ID" value="MEQ2472778.1"/>
    <property type="molecule type" value="Genomic_DNA"/>
</dbReference>
<organism evidence="2 3">
    <name type="scientific">Laedolimicola intestinihominis</name>
    <dbReference type="NCBI Taxonomy" id="3133166"/>
    <lineage>
        <taxon>Bacteria</taxon>
        <taxon>Bacillati</taxon>
        <taxon>Bacillota</taxon>
        <taxon>Clostridia</taxon>
        <taxon>Lachnospirales</taxon>
        <taxon>Lachnospiraceae</taxon>
        <taxon>Laedolimicola</taxon>
    </lineage>
</organism>
<evidence type="ECO:0000313" key="3">
    <source>
        <dbReference type="Proteomes" id="UP001438008"/>
    </source>
</evidence>
<accession>A0ABV1FI92</accession>
<comment type="caution">
    <text evidence="2">The sequence shown here is derived from an EMBL/GenBank/DDBJ whole genome shotgun (WGS) entry which is preliminary data.</text>
</comment>
<keyword evidence="3" id="KW-1185">Reference proteome</keyword>
<keyword evidence="1" id="KW-0732">Signal</keyword>
<dbReference type="RefSeq" id="WP_349164644.1">
    <property type="nucleotide sequence ID" value="NZ_JBBMFE010000008.1"/>
</dbReference>
<evidence type="ECO:0000256" key="1">
    <source>
        <dbReference type="SAM" id="SignalP"/>
    </source>
</evidence>
<dbReference type="Pfam" id="PF06998">
    <property type="entry name" value="DUF1307"/>
    <property type="match status" value="1"/>
</dbReference>
<name>A0ABV1FI92_9FIRM</name>
<dbReference type="SUPFAM" id="SSF160704">
    <property type="entry name" value="YehR-like"/>
    <property type="match status" value="1"/>
</dbReference>
<sequence length="152" mass="15930">MKKLTALTMTLVMAVSLAACGGKAQSVTYTMEQDNEGLKMTDTMTLNAKGDKVQKMEETIALDMTGFDDDTQTLMTEAYDSLVESYQAVDGVECTGSAADGVYTIAITIDTTGDAVSKLAEQGLLQVDGGTNGISLEKTGEALEAGGYTKAE</sequence>
<reference evidence="2 3" key="1">
    <citation type="submission" date="2024-03" db="EMBL/GenBank/DDBJ databases">
        <title>Human intestinal bacterial collection.</title>
        <authorList>
            <person name="Pauvert C."/>
            <person name="Hitch T.C.A."/>
            <person name="Clavel T."/>
        </authorList>
    </citation>
    <scope>NUCLEOTIDE SEQUENCE [LARGE SCALE GENOMIC DNA]</scope>
    <source>
        <strain evidence="2 3">CLA-AA-H132</strain>
    </source>
</reference>
<protein>
    <submittedName>
        <fullName evidence="2">DUF1307 domain-containing protein</fullName>
    </submittedName>
</protein>
<dbReference type="PROSITE" id="PS51257">
    <property type="entry name" value="PROKAR_LIPOPROTEIN"/>
    <property type="match status" value="1"/>
</dbReference>
<dbReference type="InterPro" id="IPR009736">
    <property type="entry name" value="DUF1307"/>
</dbReference>
<dbReference type="Proteomes" id="UP001438008">
    <property type="component" value="Unassembled WGS sequence"/>
</dbReference>